<name>A0A1J4KPA8_9EUKA</name>
<dbReference type="VEuPathDB" id="TrichDB:TRFO_17296"/>
<feature type="domain" description="FATC" evidence="8">
    <location>
        <begin position="2180"/>
        <end position="2212"/>
    </location>
</feature>
<evidence type="ECO:0000259" key="7">
    <source>
        <dbReference type="PROSITE" id="PS50290"/>
    </source>
</evidence>
<organism evidence="9 10">
    <name type="scientific">Tritrichomonas foetus</name>
    <dbReference type="NCBI Taxonomy" id="1144522"/>
    <lineage>
        <taxon>Eukaryota</taxon>
        <taxon>Metamonada</taxon>
        <taxon>Parabasalia</taxon>
        <taxon>Tritrichomonadida</taxon>
        <taxon>Tritrichomonadidae</taxon>
        <taxon>Tritrichomonas</taxon>
    </lineage>
</organism>
<dbReference type="InterPro" id="IPR018936">
    <property type="entry name" value="PI3/4_kinase_CS"/>
</dbReference>
<comment type="similarity">
    <text evidence="5">Belongs to the PI3/PI4-kinase family.</text>
</comment>
<proteinExistence type="inferred from homology"/>
<dbReference type="GO" id="GO:0004674">
    <property type="term" value="F:protein serine/threonine kinase activity"/>
    <property type="evidence" value="ECO:0007669"/>
    <property type="project" value="UniProtKB-KW"/>
</dbReference>
<comment type="catalytic activity">
    <reaction evidence="5">
        <text>L-threonyl-[protein] + ATP = O-phospho-L-threonyl-[protein] + ADP + H(+)</text>
        <dbReference type="Rhea" id="RHEA:46608"/>
        <dbReference type="Rhea" id="RHEA-COMP:11060"/>
        <dbReference type="Rhea" id="RHEA-COMP:11605"/>
        <dbReference type="ChEBI" id="CHEBI:15378"/>
        <dbReference type="ChEBI" id="CHEBI:30013"/>
        <dbReference type="ChEBI" id="CHEBI:30616"/>
        <dbReference type="ChEBI" id="CHEBI:61977"/>
        <dbReference type="ChEBI" id="CHEBI:456216"/>
        <dbReference type="EC" id="2.7.11.1"/>
    </reaction>
</comment>
<keyword evidence="2 5" id="KW-0547">Nucleotide-binding</keyword>
<dbReference type="Pfam" id="PF02259">
    <property type="entry name" value="FAT"/>
    <property type="match status" value="1"/>
</dbReference>
<reference evidence="9" key="1">
    <citation type="submission" date="2016-10" db="EMBL/GenBank/DDBJ databases">
        <authorList>
            <person name="Benchimol M."/>
            <person name="Almeida L.G."/>
            <person name="Vasconcelos A.T."/>
            <person name="Perreira-Neves A."/>
            <person name="Rosa I.A."/>
            <person name="Tasca T."/>
            <person name="Bogo M.R."/>
            <person name="de Souza W."/>
        </authorList>
    </citation>
    <scope>NUCLEOTIDE SEQUENCE [LARGE SCALE GENOMIC DNA]</scope>
    <source>
        <strain evidence="9">K</strain>
    </source>
</reference>
<dbReference type="PANTHER" id="PTHR11139">
    <property type="entry name" value="ATAXIA TELANGIECTASIA MUTATED ATM -RELATED"/>
    <property type="match status" value="1"/>
</dbReference>
<accession>A0A1J4KPA8</accession>
<dbReference type="SUPFAM" id="SSF48371">
    <property type="entry name" value="ARM repeat"/>
    <property type="match status" value="1"/>
</dbReference>
<protein>
    <recommendedName>
        <fullName evidence="5">Serine/threonine-protein kinase TOR</fullName>
        <ecNumber evidence="5">2.7.11.1</ecNumber>
    </recommendedName>
</protein>
<dbReference type="GO" id="GO:0031932">
    <property type="term" value="C:TORC2 complex"/>
    <property type="evidence" value="ECO:0007669"/>
    <property type="project" value="TreeGrafter"/>
</dbReference>
<evidence type="ECO:0000256" key="1">
    <source>
        <dbReference type="ARBA" id="ARBA00022679"/>
    </source>
</evidence>
<dbReference type="Gene3D" id="3.30.1010.10">
    <property type="entry name" value="Phosphatidylinositol 3-kinase Catalytic Subunit, Chain A, domain 4"/>
    <property type="match status" value="1"/>
</dbReference>
<keyword evidence="10" id="KW-1185">Reference proteome</keyword>
<dbReference type="CDD" id="cd05169">
    <property type="entry name" value="PIKKc_TOR"/>
    <property type="match status" value="1"/>
</dbReference>
<dbReference type="EMBL" id="MLAK01000556">
    <property type="protein sequence ID" value="OHT12752.1"/>
    <property type="molecule type" value="Genomic_DNA"/>
</dbReference>
<dbReference type="GO" id="GO:0005737">
    <property type="term" value="C:cytoplasm"/>
    <property type="evidence" value="ECO:0007669"/>
    <property type="project" value="TreeGrafter"/>
</dbReference>
<evidence type="ECO:0000256" key="2">
    <source>
        <dbReference type="ARBA" id="ARBA00022741"/>
    </source>
</evidence>
<dbReference type="InterPro" id="IPR011989">
    <property type="entry name" value="ARM-like"/>
</dbReference>
<dbReference type="Pfam" id="PF00454">
    <property type="entry name" value="PI3_PI4_kinase"/>
    <property type="match status" value="1"/>
</dbReference>
<dbReference type="GO" id="GO:0031929">
    <property type="term" value="P:TOR signaling"/>
    <property type="evidence" value="ECO:0007669"/>
    <property type="project" value="TreeGrafter"/>
</dbReference>
<dbReference type="OrthoDB" id="381190at2759"/>
<dbReference type="PROSITE" id="PS00916">
    <property type="entry name" value="PI3_4_KINASE_2"/>
    <property type="match status" value="1"/>
</dbReference>
<evidence type="ECO:0000313" key="10">
    <source>
        <dbReference type="Proteomes" id="UP000179807"/>
    </source>
</evidence>
<evidence type="ECO:0000256" key="5">
    <source>
        <dbReference type="RuleBase" id="RU364109"/>
    </source>
</evidence>
<dbReference type="InterPro" id="IPR016024">
    <property type="entry name" value="ARM-type_fold"/>
</dbReference>
<dbReference type="PROSITE" id="PS51190">
    <property type="entry name" value="FATC"/>
    <property type="match status" value="1"/>
</dbReference>
<dbReference type="InterPro" id="IPR003151">
    <property type="entry name" value="PIK-rel_kinase_FAT"/>
</dbReference>
<dbReference type="GO" id="GO:0005524">
    <property type="term" value="F:ATP binding"/>
    <property type="evidence" value="ECO:0007669"/>
    <property type="project" value="UniProtKB-KW"/>
</dbReference>
<evidence type="ECO:0000313" key="9">
    <source>
        <dbReference type="EMBL" id="OHT12752.1"/>
    </source>
</evidence>
<dbReference type="InterPro" id="IPR036940">
    <property type="entry name" value="PI3/4_kinase_cat_sf"/>
</dbReference>
<dbReference type="PANTHER" id="PTHR11139:SF9">
    <property type="entry name" value="SERINE_THREONINE-PROTEIN KINASE MTOR"/>
    <property type="match status" value="1"/>
</dbReference>
<dbReference type="SMART" id="SM01343">
    <property type="entry name" value="FATC"/>
    <property type="match status" value="1"/>
</dbReference>
<keyword evidence="4 5" id="KW-0067">ATP-binding</keyword>
<gene>
    <name evidence="9" type="ORF">TRFO_17296</name>
</gene>
<dbReference type="SUPFAM" id="SSF56112">
    <property type="entry name" value="Protein kinase-like (PK-like)"/>
    <property type="match status" value="1"/>
</dbReference>
<keyword evidence="3 5" id="KW-0418">Kinase</keyword>
<dbReference type="InterPro" id="IPR003152">
    <property type="entry name" value="FATC_dom"/>
</dbReference>
<dbReference type="Gene3D" id="1.10.1070.11">
    <property type="entry name" value="Phosphatidylinositol 3-/4-kinase, catalytic domain"/>
    <property type="match status" value="1"/>
</dbReference>
<feature type="region of interest" description="Disordered" evidence="6">
    <location>
        <begin position="2129"/>
        <end position="2152"/>
    </location>
</feature>
<dbReference type="EC" id="2.7.11.1" evidence="5"/>
<dbReference type="InterPro" id="IPR050517">
    <property type="entry name" value="DDR_Repair_Kinase"/>
</dbReference>
<keyword evidence="5" id="KW-0723">Serine/threonine-protein kinase</keyword>
<comment type="caution">
    <text evidence="9">The sequence shown here is derived from an EMBL/GenBank/DDBJ whole genome shotgun (WGS) entry which is preliminary data.</text>
</comment>
<dbReference type="SMART" id="SM01346">
    <property type="entry name" value="DUF3385"/>
    <property type="match status" value="1"/>
</dbReference>
<dbReference type="PROSITE" id="PS50290">
    <property type="entry name" value="PI3_4_KINASE_3"/>
    <property type="match status" value="1"/>
</dbReference>
<dbReference type="Gene3D" id="1.25.10.10">
    <property type="entry name" value="Leucine-rich Repeat Variant"/>
    <property type="match status" value="2"/>
</dbReference>
<dbReference type="SMART" id="SM00146">
    <property type="entry name" value="PI3Kc"/>
    <property type="match status" value="1"/>
</dbReference>
<dbReference type="Pfam" id="PF11865">
    <property type="entry name" value="mTOR_dom"/>
    <property type="match status" value="1"/>
</dbReference>
<evidence type="ECO:0000256" key="6">
    <source>
        <dbReference type="SAM" id="MobiDB-lite"/>
    </source>
</evidence>
<evidence type="ECO:0000256" key="4">
    <source>
        <dbReference type="ARBA" id="ARBA00022840"/>
    </source>
</evidence>
<evidence type="ECO:0000259" key="8">
    <source>
        <dbReference type="PROSITE" id="PS51190"/>
    </source>
</evidence>
<dbReference type="RefSeq" id="XP_068365888.1">
    <property type="nucleotide sequence ID" value="XM_068499501.1"/>
</dbReference>
<dbReference type="InterPro" id="IPR011009">
    <property type="entry name" value="Kinase-like_dom_sf"/>
</dbReference>
<dbReference type="GeneID" id="94834205"/>
<dbReference type="InterPro" id="IPR026683">
    <property type="entry name" value="TOR_cat"/>
</dbReference>
<dbReference type="GO" id="GO:0016242">
    <property type="term" value="P:negative regulation of macroautophagy"/>
    <property type="evidence" value="ECO:0007669"/>
    <property type="project" value="TreeGrafter"/>
</dbReference>
<dbReference type="InterPro" id="IPR000403">
    <property type="entry name" value="PI3/4_kinase_cat_dom"/>
</dbReference>
<dbReference type="GO" id="GO:0005634">
    <property type="term" value="C:nucleus"/>
    <property type="evidence" value="ECO:0007669"/>
    <property type="project" value="TreeGrafter"/>
</dbReference>
<dbReference type="InterPro" id="IPR024585">
    <property type="entry name" value="mTOR_dom"/>
</dbReference>
<dbReference type="Proteomes" id="UP000179807">
    <property type="component" value="Unassembled WGS sequence"/>
</dbReference>
<dbReference type="GO" id="GO:0031931">
    <property type="term" value="C:TORC1 complex"/>
    <property type="evidence" value="ECO:0007669"/>
    <property type="project" value="TreeGrafter"/>
</dbReference>
<dbReference type="Pfam" id="PF02260">
    <property type="entry name" value="FATC"/>
    <property type="match status" value="1"/>
</dbReference>
<feature type="domain" description="PI3K/PI4K catalytic" evidence="7">
    <location>
        <begin position="1841"/>
        <end position="2172"/>
    </location>
</feature>
<evidence type="ECO:0000256" key="3">
    <source>
        <dbReference type="ARBA" id="ARBA00022777"/>
    </source>
</evidence>
<keyword evidence="1 5" id="KW-0808">Transferase</keyword>
<sequence>MLKGDKREKYANAINPSSPIISSSFSDLIAHCKSFRQREFIHLSTFTYKQLQEVIDASFRQVIRDCVSADASVIISTCFIIDCLRKLCADKRAQLITYASKLASNRNDQVGILISYVTSKLYNKVEGFLVRSKLEDINNRFDLSYDALPNAYFLLFLAQHSPEAILLNWELFLKIVLRAVYHKSVEIRNTAADAIREYVSLVIKRPEANLDDYVMPIFQIALNRINDVELRHGNLLLFSVLLEKGLYRYFDNPEGIINLFQGMVRFRDEIVALQALYCFILSSHLDKEYFYQKCWDTVTRLLIDFNTVSNGTVLAASSFLLMVQQFNEFLPDLGASKIFQVLRSMLCRNDPFKQGFELLEIIGKKQPSIIARTNQIFSILASTPITAEFAKYVPPLFPLFHKNSWEQFKKTLCSRLAADLIKTPTVNHLNLISSCEPLDSSNIHAALLDLLNHPNSDIRANTPKALLQNAKNMACLPNIVNQLLIQSLSEKDGIVRAKTLQSFPESTANIMSSSSALSCFESLANDECYKVRKNAMILLAKIVTISPFAVLPILRRVLLDDLFLLNSQRGHRLQKDMTKLLLHLISAAQDILPIYSQSICQIAIEHFNSPPRREQTIFERESFFDISTNISKCINIIAKKDINLVSQYFNEFIESFMLILKQHNKKELKIAVVEALTTFVSNCGSQFQIDRKAMFTELTSIASKWNSHKLNLAFLKLFGLLGAVDINILQSESEEFDVDEIDNDHHKYYLNVVCRTLLGVLQDNSLNIHHSETTKHLVSIFALHEESSYEWYLKFMPLFINEIRNTRSSIFLSLLQHLCQSIPPNWLTCFTDELIGLIYELWGTDELLNVLGVVSALASVLMDRFAPFLPQCISLLLDCLFSNKTSHPDISQKVLESLVALRYVSSDYMFLIIPEIVATASNPLTNPETRIDALHSLRIFIQSCECENFAASIVRCVIFSLSFSGKVRNIALQVLYSLQVALGSSFAPYQDVVLQALDKHHISSHNFHTISGKKPPLLLESFDFIEKDLLKRSNTLPRPTKFGTYPQNSSVSQITTTFVENETPWNMKEWFKKFVESIIFNSPETCIRFSSNLAANLPSVSESLFNAAFLSCWEKMNTEMQNSIRKTITDALMSRHISENARSLLVNLIEFMDRAEVSIGIPPQILCIACRDSGHHARAFYFAHRWFQEDKTNQSSEVMIKIASTLGLRQTVIGLSEIMARGEKLQPSWWEQLGNWQRALDGYSANDEDIAGKLRCMAHLMMWNDIVAYLPTLETFNCTDQQKSEVASSLIAALYNLHRYSEISKHLEYCSENDTSSYVFAAIAEFKNGKKDQAFSIIERAFDNLARRAQTMFKHDKSMLYSTALESMKLTELSEIINDKMDQTVWNDRLSLCRKTFDVIYPVLTVRFCYSQSFDQSVLLLKRALKLALKTNDWNLFSAVEKELFTPEVAKSNHVMIIDSIAKWEQGRCSEALDQIMSLNIEGEKEAIASKICFLRGQWILRMTPPNEVGRVVEKVMPHLIQATNLDPLNYKAWHRWAWATANIFHADNTQTKSAIDAISGFMQCVQLRASSSFSDLLQMISIFFMANLDSDSFDKVSSLISTLDDAFILRISQHLFAQLKSEKTRVSKFVADLIKNRLPRLFHVMLYPILLLKRGNVNSVEIANDLLQNFRVSNPAALHQAEVISNGLFKASCLRIERRIDLLVNLSKKMKNRDFQKMLDLLNKELEMTPISNDDRSFERQHSSEFKMLAETLQRMTQFSTPSAYNSLLKLLKSLYDKLKQEMKDTRSIKLSDVSPELADLKDSVLAVPGTYNSTYVNSGNNNTNTNTNVIGQLTTITNFHPVLEMIPSKQYPRLVVIVGSDGCQHSSLLKGQEDLRLDQQVMQFFELMNMHIANGFDPELRSLRLHNYAITPLSKKSGLIQFLDNTDTLFKLIVNYRQQRNMKVFIEEDCGKDWFAPIEPMTPVQRLEFMRDVNQEMPGNELREVIWLKSGNAMNWISRTTRFAQTSAVVSIVGYILGLGDRHPSNIMMHKYSGDVIHIDFGDCFEISRKRLKFPEQVPFRLTRMIRNAFGPSGIEGEFRLTCEQTMKLIRGHRESIMTVLNIFLQVPLEGTYEGCVPRKVAASEEHMHHSSSVRNNMSIDPENPNIGSNDEEVMLNITAALERITDKIVGKDFENETPLEISEQVGKLIDNATDDYNLSVMYPNWKPFW</sequence>